<sequence>MELNKALDRVSDARSLAAFLEQLRKDPIMSEVGSAEMLIERMQAFLTDTATDGGYMQRYANVSGKGWRLAADLVFSSFIYE</sequence>
<name>A0A1M5QV15_9ACTN</name>
<organism evidence="1 2">
    <name type="scientific">Geodermatophilus nigrescens</name>
    <dbReference type="NCBI Taxonomy" id="1070870"/>
    <lineage>
        <taxon>Bacteria</taxon>
        <taxon>Bacillati</taxon>
        <taxon>Actinomycetota</taxon>
        <taxon>Actinomycetes</taxon>
        <taxon>Geodermatophilales</taxon>
        <taxon>Geodermatophilaceae</taxon>
        <taxon>Geodermatophilus</taxon>
    </lineage>
</organism>
<proteinExistence type="predicted"/>
<dbReference type="Proteomes" id="UP000184471">
    <property type="component" value="Unassembled WGS sequence"/>
</dbReference>
<dbReference type="EMBL" id="FQVX01000005">
    <property type="protein sequence ID" value="SHH17994.1"/>
    <property type="molecule type" value="Genomic_DNA"/>
</dbReference>
<dbReference type="RefSeq" id="WP_073422324.1">
    <property type="nucleotide sequence ID" value="NZ_FQVX01000005.1"/>
</dbReference>
<protein>
    <submittedName>
        <fullName evidence="1">Uncharacterized protein</fullName>
    </submittedName>
</protein>
<dbReference type="AlphaFoldDB" id="A0A1M5QV15"/>
<accession>A0A1M5QV15</accession>
<reference evidence="1 2" key="1">
    <citation type="submission" date="2016-11" db="EMBL/GenBank/DDBJ databases">
        <authorList>
            <person name="Jaros S."/>
            <person name="Januszkiewicz K."/>
            <person name="Wedrychowicz H."/>
        </authorList>
    </citation>
    <scope>NUCLEOTIDE SEQUENCE [LARGE SCALE GENOMIC DNA]</scope>
    <source>
        <strain evidence="1 2">DSM 45408</strain>
    </source>
</reference>
<keyword evidence="2" id="KW-1185">Reference proteome</keyword>
<gene>
    <name evidence="1" type="ORF">SAMN05444351_4198</name>
</gene>
<evidence type="ECO:0000313" key="1">
    <source>
        <dbReference type="EMBL" id="SHH17994.1"/>
    </source>
</evidence>
<evidence type="ECO:0000313" key="2">
    <source>
        <dbReference type="Proteomes" id="UP000184471"/>
    </source>
</evidence>